<dbReference type="SMART" id="SM00886">
    <property type="entry name" value="Dabb"/>
    <property type="match status" value="1"/>
</dbReference>
<reference evidence="3" key="1">
    <citation type="journal article" date="2021" name="Nat. Commun.">
        <title>Genetic determinants of endophytism in the Arabidopsis root mycobiome.</title>
        <authorList>
            <person name="Mesny F."/>
            <person name="Miyauchi S."/>
            <person name="Thiergart T."/>
            <person name="Pickel B."/>
            <person name="Atanasova L."/>
            <person name="Karlsson M."/>
            <person name="Huettel B."/>
            <person name="Barry K.W."/>
            <person name="Haridas S."/>
            <person name="Chen C."/>
            <person name="Bauer D."/>
            <person name="Andreopoulos W."/>
            <person name="Pangilinan J."/>
            <person name="LaButti K."/>
            <person name="Riley R."/>
            <person name="Lipzen A."/>
            <person name="Clum A."/>
            <person name="Drula E."/>
            <person name="Henrissat B."/>
            <person name="Kohler A."/>
            <person name="Grigoriev I.V."/>
            <person name="Martin F.M."/>
            <person name="Hacquard S."/>
        </authorList>
    </citation>
    <scope>NUCLEOTIDE SEQUENCE</scope>
    <source>
        <strain evidence="3">MPI-CAGE-AT-0147</strain>
    </source>
</reference>
<evidence type="ECO:0000259" key="2">
    <source>
        <dbReference type="PROSITE" id="PS51502"/>
    </source>
</evidence>
<dbReference type="InterPro" id="IPR013097">
    <property type="entry name" value="Dabb"/>
</dbReference>
<dbReference type="EMBL" id="JAGMUV010000015">
    <property type="protein sequence ID" value="KAH7133837.1"/>
    <property type="molecule type" value="Genomic_DNA"/>
</dbReference>
<dbReference type="Gene3D" id="3.30.70.100">
    <property type="match status" value="1"/>
</dbReference>
<dbReference type="SUPFAM" id="SSF54909">
    <property type="entry name" value="Dimeric alpha+beta barrel"/>
    <property type="match status" value="1"/>
</dbReference>
<protein>
    <recommendedName>
        <fullName evidence="2">Stress-response A/B barrel domain-containing protein</fullName>
    </recommendedName>
</protein>
<evidence type="ECO:0000313" key="4">
    <source>
        <dbReference type="Proteomes" id="UP000738349"/>
    </source>
</evidence>
<evidence type="ECO:0000256" key="1">
    <source>
        <dbReference type="ARBA" id="ARBA00011738"/>
    </source>
</evidence>
<evidence type="ECO:0000313" key="3">
    <source>
        <dbReference type="EMBL" id="KAH7133837.1"/>
    </source>
</evidence>
<dbReference type="OrthoDB" id="1601230at2759"/>
<sequence>MSITRVVQLQFKPGVETSVIEDLSSQILGLKSKCLSSETKEPYIESIEGGPDISIEGFQHGITHAFVIKFKNQVDRDYYALTDPAHQAVIQALQPALEKVQIIDLATGR</sequence>
<comment type="subunit">
    <text evidence="1">Homodimer.</text>
</comment>
<dbReference type="Proteomes" id="UP000738349">
    <property type="component" value="Unassembled WGS sequence"/>
</dbReference>
<proteinExistence type="predicted"/>
<dbReference type="InterPro" id="IPR011008">
    <property type="entry name" value="Dimeric_a/b-barrel"/>
</dbReference>
<feature type="domain" description="Stress-response A/B barrel" evidence="2">
    <location>
        <begin position="3"/>
        <end position="105"/>
    </location>
</feature>
<dbReference type="InterPro" id="IPR044662">
    <property type="entry name" value="HS1/DABB1-like"/>
</dbReference>
<name>A0A9P9EAI6_9HYPO</name>
<keyword evidence="4" id="KW-1185">Reference proteome</keyword>
<dbReference type="PANTHER" id="PTHR33178:SF10">
    <property type="entry name" value="STRESS-RESPONSE A_B BARREL DOMAIN-CONTAINING PROTEIN"/>
    <property type="match status" value="1"/>
</dbReference>
<dbReference type="PANTHER" id="PTHR33178">
    <property type="match status" value="1"/>
</dbReference>
<dbReference type="PROSITE" id="PS51502">
    <property type="entry name" value="S_R_A_B_BARREL"/>
    <property type="match status" value="1"/>
</dbReference>
<dbReference type="AlphaFoldDB" id="A0A9P9EAI6"/>
<gene>
    <name evidence="3" type="ORF">EDB81DRAFT_950092</name>
</gene>
<dbReference type="Pfam" id="PF07876">
    <property type="entry name" value="Dabb"/>
    <property type="match status" value="1"/>
</dbReference>
<organism evidence="3 4">
    <name type="scientific">Dactylonectria macrodidyma</name>
    <dbReference type="NCBI Taxonomy" id="307937"/>
    <lineage>
        <taxon>Eukaryota</taxon>
        <taxon>Fungi</taxon>
        <taxon>Dikarya</taxon>
        <taxon>Ascomycota</taxon>
        <taxon>Pezizomycotina</taxon>
        <taxon>Sordariomycetes</taxon>
        <taxon>Hypocreomycetidae</taxon>
        <taxon>Hypocreales</taxon>
        <taxon>Nectriaceae</taxon>
        <taxon>Dactylonectria</taxon>
    </lineage>
</organism>
<accession>A0A9P9EAI6</accession>
<comment type="caution">
    <text evidence="3">The sequence shown here is derived from an EMBL/GenBank/DDBJ whole genome shotgun (WGS) entry which is preliminary data.</text>
</comment>